<accession>A0ACC2XI55</accession>
<protein>
    <submittedName>
        <fullName evidence="1">Uncharacterized protein</fullName>
    </submittedName>
</protein>
<evidence type="ECO:0000313" key="2">
    <source>
        <dbReference type="Proteomes" id="UP001234202"/>
    </source>
</evidence>
<name>A0ACC2XI55_9TREE</name>
<sequence length="965" mass="107328">MSSQDIQLALLTQSPFATPSSTTQKFTNAILSGDFKAVLTSSSTHRLLSRPDAAGIKDLYEAAGLQDANIETEINVGEEETETGLVMLLIAIACLQAFVQLNWTGPSLGFALRDVFPAGVFPDEKGQAGGSEAKTGTGNKDDEGLHAVTIPLLALGGEPAYHLARYPTLLLLAVRFISNLRSSVDSGKLVIETLPLWELRASRVHQSILDEPVGFPDSLLPSVEALLSDSSTFPLSQALRTTITIELGLAYHLTGYDKSASNQFLLAGRENGLEYQLTGALGKKTKFQVKDLSQLVLLARSRPELEQEVVEKGQTNRGSQEEHDNAAATVEQTSSDQTGQPRDMPETLALNDDTLLEHTEFTSSSVSAAPGQSLPSRLTSLDPAQQPALDPLDQCLLIDLCLAQHNTTPENGLTASQMAPYLVRVISHPRNWSIHTTALLLRARLEAKRSRTVERSALQLQALVDQMPTADSDPSERLKYFYQLPLPSKWEMEKELAQRFLSLGVVRSALEIFTRLEMWEEAVRCYANMERSDQAIAIVHELLEGTKAEMDIVTARFKAEASVNNVGTTSSTVRRSRMDKAREAKLWCVLGDLVPDKAEEYYNKAWEISEGTSSRSQRSIGGLYLAKDDFAGAIPRFQAALKINPLYARTWFALGCCYVREERWNEAREAFSRNVAIEEEDAEAWNNLAAVYLRMDELAIQKAKEAPTEEEVQPEDDEEKVAAIPFENKRLAFRALQQGLRFSRDNWRVWTNYMVVAVDVGELSEAARALGRIVQGRVGKDVSSAIDDAVLSKLVDAVTREDWNGGKGSLPEGQPRTSNEGLGLLPIVERLFNEVILPRVSDSPRIYAIQARLFRWKEDWSAALDCYLKAYRCGIAQDVQVERDVERFREAVLDLEELVDVMRMLGPRAKEQEAAQGLQKGKAKWNDWKFQARTLVRTFSGRTRDSFGDDPVFDKLKEIMDELKN</sequence>
<reference evidence="1" key="1">
    <citation type="submission" date="2023-04" db="EMBL/GenBank/DDBJ databases">
        <title>Draft Genome sequencing of Naganishia species isolated from polar environments using Oxford Nanopore Technology.</title>
        <authorList>
            <person name="Leo P."/>
            <person name="Venkateswaran K."/>
        </authorList>
    </citation>
    <scope>NUCLEOTIDE SEQUENCE</scope>
    <source>
        <strain evidence="1">DBVPG 5303</strain>
    </source>
</reference>
<gene>
    <name evidence="1" type="ORF">QFC24_003472</name>
</gene>
<dbReference type="EMBL" id="JASBWV010000011">
    <property type="protein sequence ID" value="KAJ9123698.1"/>
    <property type="molecule type" value="Genomic_DNA"/>
</dbReference>
<keyword evidence="2" id="KW-1185">Reference proteome</keyword>
<proteinExistence type="predicted"/>
<organism evidence="1 2">
    <name type="scientific">Naganishia onofrii</name>
    <dbReference type="NCBI Taxonomy" id="1851511"/>
    <lineage>
        <taxon>Eukaryota</taxon>
        <taxon>Fungi</taxon>
        <taxon>Dikarya</taxon>
        <taxon>Basidiomycota</taxon>
        <taxon>Agaricomycotina</taxon>
        <taxon>Tremellomycetes</taxon>
        <taxon>Filobasidiales</taxon>
        <taxon>Filobasidiaceae</taxon>
        <taxon>Naganishia</taxon>
    </lineage>
</organism>
<evidence type="ECO:0000313" key="1">
    <source>
        <dbReference type="EMBL" id="KAJ9123698.1"/>
    </source>
</evidence>
<dbReference type="Proteomes" id="UP001234202">
    <property type="component" value="Unassembled WGS sequence"/>
</dbReference>
<comment type="caution">
    <text evidence="1">The sequence shown here is derived from an EMBL/GenBank/DDBJ whole genome shotgun (WGS) entry which is preliminary data.</text>
</comment>